<keyword evidence="9" id="KW-0067">ATP-binding</keyword>
<dbReference type="GO" id="GO:0003723">
    <property type="term" value="F:RNA binding"/>
    <property type="evidence" value="ECO:0007669"/>
    <property type="project" value="UniProtKB-KW"/>
</dbReference>
<keyword evidence="5" id="KW-0547">Nucleotide-binding</keyword>
<dbReference type="Gene3D" id="1.10.533.10">
    <property type="entry name" value="Death Domain, Fas"/>
    <property type="match status" value="1"/>
</dbReference>
<dbReference type="GO" id="GO:0005737">
    <property type="term" value="C:cytoplasm"/>
    <property type="evidence" value="ECO:0007669"/>
    <property type="project" value="UniProtKB-SubCell"/>
</dbReference>
<dbReference type="Pfam" id="PF01335">
    <property type="entry name" value="DED"/>
    <property type="match status" value="1"/>
</dbReference>
<evidence type="ECO:0000256" key="2">
    <source>
        <dbReference type="ARBA" id="ARBA00012552"/>
    </source>
</evidence>
<feature type="compositionally biased region" description="Basic and acidic residues" evidence="12">
    <location>
        <begin position="363"/>
        <end position="377"/>
    </location>
</feature>
<name>A0AAD9IS02_9ANNE</name>
<evidence type="ECO:0000259" key="15">
    <source>
        <dbReference type="PROSITE" id="PS51789"/>
    </source>
</evidence>
<dbReference type="Gene3D" id="2.170.150.30">
    <property type="entry name" value="RIG-I-like receptor, C-terminal regulatory domain"/>
    <property type="match status" value="1"/>
</dbReference>
<evidence type="ECO:0000256" key="3">
    <source>
        <dbReference type="ARBA" id="ARBA00022490"/>
    </source>
</evidence>
<dbReference type="GO" id="GO:0046872">
    <property type="term" value="F:metal ion binding"/>
    <property type="evidence" value="ECO:0007669"/>
    <property type="project" value="UniProtKB-KW"/>
</dbReference>
<accession>A0AAD9IS02</accession>
<evidence type="ECO:0000256" key="5">
    <source>
        <dbReference type="ARBA" id="ARBA00022741"/>
    </source>
</evidence>
<dbReference type="SUPFAM" id="SSF52540">
    <property type="entry name" value="P-loop containing nucleoside triphosphate hydrolases"/>
    <property type="match status" value="1"/>
</dbReference>
<feature type="region of interest" description="Disordered" evidence="12">
    <location>
        <begin position="318"/>
        <end position="340"/>
    </location>
</feature>
<dbReference type="InterPro" id="IPR011545">
    <property type="entry name" value="DEAD/DEAH_box_helicase_dom"/>
</dbReference>
<dbReference type="Gene3D" id="1.20.1320.30">
    <property type="match status" value="1"/>
</dbReference>
<comment type="caution">
    <text evidence="16">The sequence shown here is derived from an EMBL/GenBank/DDBJ whole genome shotgun (WGS) entry which is preliminary data.</text>
</comment>
<keyword evidence="11" id="KW-0051">Antiviral defense</keyword>
<dbReference type="PROSITE" id="PS50168">
    <property type="entry name" value="DED"/>
    <property type="match status" value="1"/>
</dbReference>
<feature type="region of interest" description="Disordered" evidence="12">
    <location>
        <begin position="255"/>
        <end position="282"/>
    </location>
</feature>
<dbReference type="SUPFAM" id="SSF47986">
    <property type="entry name" value="DEATH domain"/>
    <property type="match status" value="1"/>
</dbReference>
<dbReference type="PANTHER" id="PTHR14074:SF16">
    <property type="entry name" value="ANTIVIRAL INNATE IMMUNE RESPONSE RECEPTOR RIG-I"/>
    <property type="match status" value="1"/>
</dbReference>
<dbReference type="GO" id="GO:0051607">
    <property type="term" value="P:defense response to virus"/>
    <property type="evidence" value="ECO:0007669"/>
    <property type="project" value="UniProtKB-KW"/>
</dbReference>
<feature type="region of interest" description="Disordered" evidence="12">
    <location>
        <begin position="360"/>
        <end position="379"/>
    </location>
</feature>
<dbReference type="GO" id="GO:0003724">
    <property type="term" value="F:RNA helicase activity"/>
    <property type="evidence" value="ECO:0007669"/>
    <property type="project" value="UniProtKB-EC"/>
</dbReference>
<dbReference type="GO" id="GO:0016787">
    <property type="term" value="F:hydrolase activity"/>
    <property type="evidence" value="ECO:0007669"/>
    <property type="project" value="UniProtKB-KW"/>
</dbReference>
<organism evidence="16 17">
    <name type="scientific">Paralvinella palmiformis</name>
    <dbReference type="NCBI Taxonomy" id="53620"/>
    <lineage>
        <taxon>Eukaryota</taxon>
        <taxon>Metazoa</taxon>
        <taxon>Spiralia</taxon>
        <taxon>Lophotrochozoa</taxon>
        <taxon>Annelida</taxon>
        <taxon>Polychaeta</taxon>
        <taxon>Sedentaria</taxon>
        <taxon>Canalipalpata</taxon>
        <taxon>Terebellida</taxon>
        <taxon>Terebelliformia</taxon>
        <taxon>Alvinellidae</taxon>
        <taxon>Paralvinella</taxon>
    </lineage>
</organism>
<feature type="region of interest" description="Disordered" evidence="12">
    <location>
        <begin position="100"/>
        <end position="134"/>
    </location>
</feature>
<feature type="compositionally biased region" description="Basic and acidic residues" evidence="12">
    <location>
        <begin position="255"/>
        <end position="276"/>
    </location>
</feature>
<keyword evidence="3" id="KW-0963">Cytoplasm</keyword>
<dbReference type="InterPro" id="IPR014001">
    <property type="entry name" value="Helicase_ATP-bd"/>
</dbReference>
<dbReference type="InterPro" id="IPR051363">
    <property type="entry name" value="RLR_Helicase"/>
</dbReference>
<dbReference type="EMBL" id="JAODUP010001580">
    <property type="protein sequence ID" value="KAK2139876.1"/>
    <property type="molecule type" value="Genomic_DNA"/>
</dbReference>
<dbReference type="InterPro" id="IPR027417">
    <property type="entry name" value="P-loop_NTPase"/>
</dbReference>
<evidence type="ECO:0000256" key="6">
    <source>
        <dbReference type="ARBA" id="ARBA00022801"/>
    </source>
</evidence>
<evidence type="ECO:0000256" key="8">
    <source>
        <dbReference type="ARBA" id="ARBA00022833"/>
    </source>
</evidence>
<keyword evidence="10" id="KW-0694">RNA-binding</keyword>
<keyword evidence="17" id="KW-1185">Reference proteome</keyword>
<gene>
    <name evidence="16" type="ORF">LSH36_1581g00001</name>
</gene>
<keyword evidence="8" id="KW-0862">Zinc</keyword>
<protein>
    <recommendedName>
        <fullName evidence="2">RNA helicase</fullName>
        <ecNumber evidence="2">3.6.4.13</ecNumber>
    </recommendedName>
</protein>
<feature type="compositionally biased region" description="Polar residues" evidence="12">
    <location>
        <begin position="113"/>
        <end position="134"/>
    </location>
</feature>
<feature type="domain" description="RLR CTR" evidence="15">
    <location>
        <begin position="907"/>
        <end position="1035"/>
    </location>
</feature>
<feature type="domain" description="Helicase ATP-binding" evidence="14">
    <location>
        <begin position="419"/>
        <end position="585"/>
    </location>
</feature>
<dbReference type="GO" id="GO:0042981">
    <property type="term" value="P:regulation of apoptotic process"/>
    <property type="evidence" value="ECO:0007669"/>
    <property type="project" value="InterPro"/>
</dbReference>
<dbReference type="InterPro" id="IPR021673">
    <property type="entry name" value="RLR_CTR"/>
</dbReference>
<dbReference type="PROSITE" id="PS51192">
    <property type="entry name" value="HELICASE_ATP_BIND_1"/>
    <property type="match status" value="1"/>
</dbReference>
<evidence type="ECO:0000259" key="13">
    <source>
        <dbReference type="PROSITE" id="PS50168"/>
    </source>
</evidence>
<keyword evidence="7" id="KW-0347">Helicase</keyword>
<dbReference type="InterPro" id="IPR038557">
    <property type="entry name" value="RLR_C_sf"/>
</dbReference>
<evidence type="ECO:0000256" key="7">
    <source>
        <dbReference type="ARBA" id="ARBA00022806"/>
    </source>
</evidence>
<feature type="compositionally biased region" description="Polar residues" evidence="12">
    <location>
        <begin position="319"/>
        <end position="328"/>
    </location>
</feature>
<dbReference type="PANTHER" id="PTHR14074">
    <property type="entry name" value="HELICASE WITH DEATH DOMAIN-RELATED"/>
    <property type="match status" value="1"/>
</dbReference>
<dbReference type="InterPro" id="IPR011029">
    <property type="entry name" value="DEATH-like_dom_sf"/>
</dbReference>
<dbReference type="GO" id="GO:0005524">
    <property type="term" value="F:ATP binding"/>
    <property type="evidence" value="ECO:0007669"/>
    <property type="project" value="UniProtKB-KW"/>
</dbReference>
<sequence length="1035" mass="117476">MKLNVSPYRVMLYRIAKEIGDKELEELKMLSPKIDKSTLDDVKTPLDLFATLERKGVINERNVDFLKEALNQIDYKKLAKQITDYKDKYLSMDTRCDTEPYRGSNHPEIQRHASGNNSEPIGQTSLKTSATNHHSASLQTANVFARNTATSLASSRQEMVVKSLDIGPRAASVNDSQFEIRIKDSTHGEHGNDGSNMLPKFDSLISDSSAIQNSNLPSDGHRPVAAVVPVLGHAEPSLVLNAYDLDQTDPKRYCEGFDSTKPKQIRMDESVEKNPADDSIADQKASNKEKMLQQAIKLKSQQQLELISSVRAEDDRSLFSLNGSTTGGQEKIQKDGKGAEAKSADVKQYLSQLHTDSPSLCLRPEHSGYRSQTDKLSRHQTGKLLLHEGRSVKSDHPEAIHKESCQPFKLSGYQKELAAPALAGYNNCIMCAPTGSGKMLAAAYICCQRLQEALDKGRQFKALFTVYADTHISQVRERIKEMLPGVNETHTLNDILKRHDIIVLTAEMLVNALKKNLVDLSEIQLLILDECHRTDGSHPYSVVMREYYRLKLVNHSVPQVIGLTATLGIENMNDLKERYTNICANYDCRGITYVRDNRSELLLNNRHPNRCQIISVLSRDCNDLFNLIITFMMNETEKLTPDLTVTKKRGSLEYEKEIQTQTNAEKQQTKDYMFCRHMLLEYNTALMYCDELQVVDVMAFLKQQFNEANRDPNPTTVQKKIYEFYDSHLNEIETYAKKETLAENEKLMNLHNLLANLFSDNPESKGVLLTKTSFCAEGLISFITRSDLLKDFVKCSMFNDSVLAQFKADSTEENHTNLLFMTEECSIMPPCNFVVYYNIVPKKIWPVLSLLVKKSKVYLIVNKGLVDEDREFRDLEVEHALMGCLNKVAKDDLEQVIVTLKRQLWPESEEQLTSFSAFDITDITIHCKRCKQLLCCATDLRQHRPLVIISSTEFDRKISVQKSYECNKLVAYAFCNGPSCNCQLGTRFVCNSEASYGYSLSKDAVVWKKSGLNQYRDIKQWLKVPFSIKEEPVNK</sequence>
<evidence type="ECO:0000256" key="10">
    <source>
        <dbReference type="ARBA" id="ARBA00022884"/>
    </source>
</evidence>
<keyword evidence="4" id="KW-0479">Metal-binding</keyword>
<reference evidence="16" key="1">
    <citation type="journal article" date="2023" name="Mol. Biol. Evol.">
        <title>Third-Generation Sequencing Reveals the Adaptive Role of the Epigenome in Three Deep-Sea Polychaetes.</title>
        <authorList>
            <person name="Perez M."/>
            <person name="Aroh O."/>
            <person name="Sun Y."/>
            <person name="Lan Y."/>
            <person name="Juniper S.K."/>
            <person name="Young C.R."/>
            <person name="Angers B."/>
            <person name="Qian P.Y."/>
        </authorList>
    </citation>
    <scope>NUCLEOTIDE SEQUENCE</scope>
    <source>
        <strain evidence="16">P08H-3</strain>
    </source>
</reference>
<evidence type="ECO:0000313" key="17">
    <source>
        <dbReference type="Proteomes" id="UP001208570"/>
    </source>
</evidence>
<dbReference type="SMART" id="SM00031">
    <property type="entry name" value="DED"/>
    <property type="match status" value="1"/>
</dbReference>
<evidence type="ECO:0000256" key="9">
    <source>
        <dbReference type="ARBA" id="ARBA00022840"/>
    </source>
</evidence>
<evidence type="ECO:0000256" key="11">
    <source>
        <dbReference type="ARBA" id="ARBA00023118"/>
    </source>
</evidence>
<dbReference type="SMART" id="SM00487">
    <property type="entry name" value="DEXDc"/>
    <property type="match status" value="1"/>
</dbReference>
<dbReference type="Proteomes" id="UP001208570">
    <property type="component" value="Unassembled WGS sequence"/>
</dbReference>
<dbReference type="Pfam" id="PF00270">
    <property type="entry name" value="DEAD"/>
    <property type="match status" value="1"/>
</dbReference>
<dbReference type="Pfam" id="PF18119">
    <property type="entry name" value="RIG-I_C"/>
    <property type="match status" value="1"/>
</dbReference>
<evidence type="ECO:0000259" key="14">
    <source>
        <dbReference type="PROSITE" id="PS51192"/>
    </source>
</evidence>
<dbReference type="InterPro" id="IPR041204">
    <property type="entry name" value="RIG-I-like_C"/>
</dbReference>
<dbReference type="InterPro" id="IPR001875">
    <property type="entry name" value="DED_dom"/>
</dbReference>
<dbReference type="PROSITE" id="PS51789">
    <property type="entry name" value="RLR_CTR"/>
    <property type="match status" value="1"/>
</dbReference>
<evidence type="ECO:0000256" key="4">
    <source>
        <dbReference type="ARBA" id="ARBA00022723"/>
    </source>
</evidence>
<evidence type="ECO:0000256" key="12">
    <source>
        <dbReference type="SAM" id="MobiDB-lite"/>
    </source>
</evidence>
<dbReference type="AlphaFoldDB" id="A0AAD9IS02"/>
<dbReference type="EC" id="3.6.4.13" evidence="2"/>
<keyword evidence="6" id="KW-0378">Hydrolase</keyword>
<evidence type="ECO:0000313" key="16">
    <source>
        <dbReference type="EMBL" id="KAK2139876.1"/>
    </source>
</evidence>
<feature type="domain" description="DED" evidence="13">
    <location>
        <begin position="7"/>
        <end position="84"/>
    </location>
</feature>
<proteinExistence type="predicted"/>
<dbReference type="Gene3D" id="3.40.50.300">
    <property type="entry name" value="P-loop containing nucleotide triphosphate hydrolases"/>
    <property type="match status" value="2"/>
</dbReference>
<evidence type="ECO:0000256" key="1">
    <source>
        <dbReference type="ARBA" id="ARBA00004496"/>
    </source>
</evidence>
<comment type="subcellular location">
    <subcellularLocation>
        <location evidence="1">Cytoplasm</location>
    </subcellularLocation>
</comment>
<feature type="compositionally biased region" description="Basic and acidic residues" evidence="12">
    <location>
        <begin position="331"/>
        <end position="340"/>
    </location>
</feature>